<dbReference type="Proteomes" id="UP000237347">
    <property type="component" value="Unassembled WGS sequence"/>
</dbReference>
<accession>A0AAW0KG48</accession>
<feature type="non-terminal residue" evidence="1">
    <location>
        <position position="1"/>
    </location>
</feature>
<comment type="caution">
    <text evidence="1">The sequence shown here is derived from an EMBL/GenBank/DDBJ whole genome shotgun (WGS) entry which is preliminary data.</text>
</comment>
<dbReference type="AlphaFoldDB" id="A0AAW0KG48"/>
<dbReference type="InterPro" id="IPR014721">
    <property type="entry name" value="Ribsml_uS5_D2-typ_fold_subgr"/>
</dbReference>
<keyword evidence="2" id="KW-1185">Reference proteome</keyword>
<protein>
    <submittedName>
        <fullName evidence="1">Homoserine kinase</fullName>
    </submittedName>
</protein>
<gene>
    <name evidence="1" type="primary">HSK_0</name>
    <name evidence="1" type="ORF">CFP56_021096</name>
</gene>
<name>A0AAW0KG48_QUESU</name>
<keyword evidence="1" id="KW-0418">Kinase</keyword>
<proteinExistence type="predicted"/>
<dbReference type="Gene3D" id="3.30.230.10">
    <property type="match status" value="1"/>
</dbReference>
<reference evidence="1 2" key="1">
    <citation type="journal article" date="2018" name="Sci. Data">
        <title>The draft genome sequence of cork oak.</title>
        <authorList>
            <person name="Ramos A.M."/>
            <person name="Usie A."/>
            <person name="Barbosa P."/>
            <person name="Barros P.M."/>
            <person name="Capote T."/>
            <person name="Chaves I."/>
            <person name="Simoes F."/>
            <person name="Abreu I."/>
            <person name="Carrasquinho I."/>
            <person name="Faro C."/>
            <person name="Guimaraes J.B."/>
            <person name="Mendonca D."/>
            <person name="Nobrega F."/>
            <person name="Rodrigues L."/>
            <person name="Saibo N.J.M."/>
            <person name="Varela M.C."/>
            <person name="Egas C."/>
            <person name="Matos J."/>
            <person name="Miguel C.M."/>
            <person name="Oliveira M.M."/>
            <person name="Ricardo C.P."/>
            <person name="Goncalves S."/>
        </authorList>
    </citation>
    <scope>NUCLEOTIDE SEQUENCE [LARGE SCALE GENOMIC DNA]</scope>
    <source>
        <strain evidence="2">cv. HL8</strain>
    </source>
</reference>
<organism evidence="1 2">
    <name type="scientific">Quercus suber</name>
    <name type="common">Cork oak</name>
    <dbReference type="NCBI Taxonomy" id="58331"/>
    <lineage>
        <taxon>Eukaryota</taxon>
        <taxon>Viridiplantae</taxon>
        <taxon>Streptophyta</taxon>
        <taxon>Embryophyta</taxon>
        <taxon>Tracheophyta</taxon>
        <taxon>Spermatophyta</taxon>
        <taxon>Magnoliopsida</taxon>
        <taxon>eudicotyledons</taxon>
        <taxon>Gunneridae</taxon>
        <taxon>Pentapetalae</taxon>
        <taxon>rosids</taxon>
        <taxon>fabids</taxon>
        <taxon>Fagales</taxon>
        <taxon>Fagaceae</taxon>
        <taxon>Quercus</taxon>
    </lineage>
</organism>
<dbReference type="GO" id="GO:0016301">
    <property type="term" value="F:kinase activity"/>
    <property type="evidence" value="ECO:0007669"/>
    <property type="project" value="UniProtKB-KW"/>
</dbReference>
<keyword evidence="1" id="KW-0808">Transferase</keyword>
<evidence type="ECO:0000313" key="2">
    <source>
        <dbReference type="Proteomes" id="UP000237347"/>
    </source>
</evidence>
<evidence type="ECO:0000313" key="1">
    <source>
        <dbReference type="EMBL" id="KAK7837571.1"/>
    </source>
</evidence>
<dbReference type="EMBL" id="PKMF04000326">
    <property type="protein sequence ID" value="KAK7837571.1"/>
    <property type="molecule type" value="Genomic_DNA"/>
</dbReference>
<sequence length="76" mass="8159">VFASVKTFAPTTVANLGPSFDFLSCTVDSLRDFVSLSIYSSVHLGEISIMKISARLPKTSATILSPIALELPRSRS</sequence>